<evidence type="ECO:0000256" key="1">
    <source>
        <dbReference type="ARBA" id="ARBA00022741"/>
    </source>
</evidence>
<comment type="caution">
    <text evidence="3">The sequence shown here is derived from an EMBL/GenBank/DDBJ whole genome shotgun (WGS) entry which is preliminary data.</text>
</comment>
<dbReference type="SUPFAM" id="SSF52540">
    <property type="entry name" value="P-loop containing nucleoside triphosphate hydrolases"/>
    <property type="match status" value="1"/>
</dbReference>
<dbReference type="InterPro" id="IPR050625">
    <property type="entry name" value="ParA/MinD_ATPase"/>
</dbReference>
<dbReference type="AlphaFoldDB" id="A0A9Q3M5J9"/>
<dbReference type="EMBL" id="JABDYC010000002">
    <property type="protein sequence ID" value="MBX5022753.1"/>
    <property type="molecule type" value="Genomic_DNA"/>
</dbReference>
<accession>A0A9Q3M5J9</accession>
<dbReference type="GO" id="GO:0005829">
    <property type="term" value="C:cytosol"/>
    <property type="evidence" value="ECO:0007669"/>
    <property type="project" value="TreeGrafter"/>
</dbReference>
<keyword evidence="2" id="KW-0067">ATP-binding</keyword>
<dbReference type="Gene3D" id="3.40.50.300">
    <property type="entry name" value="P-loop containing nucleotide triphosphate hydrolases"/>
    <property type="match status" value="1"/>
</dbReference>
<dbReference type="GO" id="GO:0005524">
    <property type="term" value="F:ATP binding"/>
    <property type="evidence" value="ECO:0007669"/>
    <property type="project" value="UniProtKB-KW"/>
</dbReference>
<evidence type="ECO:0000313" key="4">
    <source>
        <dbReference type="Proteomes" id="UP000749740"/>
    </source>
</evidence>
<dbReference type="PANTHER" id="PTHR43384:SF6">
    <property type="entry name" value="SEPTUM SITE-DETERMINING PROTEIN MIND HOMOLOG, CHLOROPLASTIC"/>
    <property type="match status" value="1"/>
</dbReference>
<dbReference type="GO" id="GO:0051782">
    <property type="term" value="P:negative regulation of cell division"/>
    <property type="evidence" value="ECO:0007669"/>
    <property type="project" value="TreeGrafter"/>
</dbReference>
<name>A0A9Q3M5J9_9HYPH</name>
<evidence type="ECO:0000256" key="2">
    <source>
        <dbReference type="ARBA" id="ARBA00022840"/>
    </source>
</evidence>
<dbReference type="RefSeq" id="WP_221105355.1">
    <property type="nucleotide sequence ID" value="NZ_JABDXT010000020.1"/>
</dbReference>
<reference evidence="3" key="1">
    <citation type="submission" date="2020-04" db="EMBL/GenBank/DDBJ databases">
        <title>Global-level population genomics: horizontal gene transfer, symbiosis and evolution in Rhizobia.</title>
        <authorList>
            <person name="Gai Y."/>
        </authorList>
    </citation>
    <scope>NUCLEOTIDE SEQUENCE</scope>
    <source>
        <strain evidence="3">BLR57</strain>
    </source>
</reference>
<evidence type="ECO:0000313" key="3">
    <source>
        <dbReference type="EMBL" id="MBX5022753.1"/>
    </source>
</evidence>
<dbReference type="InterPro" id="IPR027417">
    <property type="entry name" value="P-loop_NTPase"/>
</dbReference>
<sequence length="381" mass="42220">MTAHMNIAASTKILVLSDDAAAASFMLDTFGSLSRYDVRHLSLKALGEKGRFDPTQFDLIVLDVDNGKLLQQPELFTFRTSYRDIPLVVISEDLPDDMLRLLFRLNGNDWLKKPLERRALIDMISTHAPGTGASDSRVHAVVSAVGGAGASMIASSLAHVLAQPTKNSTPRVDLFDTDFCSGALGYYLNLVNDYDLKPVIANPSRVDLEFIDLVRKRHSAGGFSLLSFKQPSVLLASKGRELVLRMLDVAAFESDHTIIDIPYYDTPWKYEVLTSVNSICIVTEMTVPALSQAKDLFTNLVRLRGSSDQIFIVINKYRSKLFGLGLRRQQTQRIFKEIPTHVIADDWDTVSEAVNRGVLPFQVNSRARFCGAVGKLGALVR</sequence>
<dbReference type="CDD" id="cd03111">
    <property type="entry name" value="CpaE-like"/>
    <property type="match status" value="1"/>
</dbReference>
<organism evidence="3 4">
    <name type="scientific">Rhizobium lentis</name>
    <dbReference type="NCBI Taxonomy" id="1138194"/>
    <lineage>
        <taxon>Bacteria</taxon>
        <taxon>Pseudomonadati</taxon>
        <taxon>Pseudomonadota</taxon>
        <taxon>Alphaproteobacteria</taxon>
        <taxon>Hyphomicrobiales</taxon>
        <taxon>Rhizobiaceae</taxon>
        <taxon>Rhizobium/Agrobacterium group</taxon>
        <taxon>Rhizobium</taxon>
    </lineage>
</organism>
<keyword evidence="1" id="KW-0547">Nucleotide-binding</keyword>
<dbReference type="SUPFAM" id="SSF52172">
    <property type="entry name" value="CheY-like"/>
    <property type="match status" value="1"/>
</dbReference>
<dbReference type="GO" id="GO:0009898">
    <property type="term" value="C:cytoplasmic side of plasma membrane"/>
    <property type="evidence" value="ECO:0007669"/>
    <property type="project" value="TreeGrafter"/>
</dbReference>
<dbReference type="Proteomes" id="UP000749740">
    <property type="component" value="Unassembled WGS sequence"/>
</dbReference>
<dbReference type="PANTHER" id="PTHR43384">
    <property type="entry name" value="SEPTUM SITE-DETERMINING PROTEIN MIND HOMOLOG, CHLOROPLASTIC-RELATED"/>
    <property type="match status" value="1"/>
</dbReference>
<protein>
    <submittedName>
        <fullName evidence="3">Pilus assembly protein</fullName>
    </submittedName>
</protein>
<proteinExistence type="predicted"/>
<dbReference type="Gene3D" id="3.40.50.2300">
    <property type="match status" value="1"/>
</dbReference>
<gene>
    <name evidence="3" type="ORF">HJB63_09210</name>
</gene>
<dbReference type="InterPro" id="IPR011006">
    <property type="entry name" value="CheY-like_superfamily"/>
</dbReference>
<dbReference type="GO" id="GO:0016887">
    <property type="term" value="F:ATP hydrolysis activity"/>
    <property type="evidence" value="ECO:0007669"/>
    <property type="project" value="TreeGrafter"/>
</dbReference>